<dbReference type="AlphaFoldDB" id="A0A0G2F2Q6"/>
<feature type="compositionally biased region" description="Basic and acidic residues" evidence="1">
    <location>
        <begin position="506"/>
        <end position="517"/>
    </location>
</feature>
<feature type="compositionally biased region" description="Polar residues" evidence="1">
    <location>
        <begin position="360"/>
        <end position="376"/>
    </location>
</feature>
<feature type="compositionally biased region" description="Polar residues" evidence="1">
    <location>
        <begin position="424"/>
        <end position="457"/>
    </location>
</feature>
<dbReference type="Proteomes" id="UP000053317">
    <property type="component" value="Unassembled WGS sequence"/>
</dbReference>
<proteinExistence type="predicted"/>
<feature type="region of interest" description="Disordered" evidence="1">
    <location>
        <begin position="84"/>
        <end position="111"/>
    </location>
</feature>
<feature type="compositionally biased region" description="Basic and acidic residues" evidence="1">
    <location>
        <begin position="532"/>
        <end position="548"/>
    </location>
</feature>
<keyword evidence="3" id="KW-1185">Reference proteome</keyword>
<reference evidence="2 3" key="1">
    <citation type="submission" date="2015-05" db="EMBL/GenBank/DDBJ databases">
        <title>Distinctive expansion of gene families associated with plant cell wall degradation and secondary metabolism in the genomes of grapevine trunk pathogens.</title>
        <authorList>
            <person name="Lawrence D.P."/>
            <person name="Travadon R."/>
            <person name="Rolshausen P.E."/>
            <person name="Baumgartner K."/>
        </authorList>
    </citation>
    <scope>NUCLEOTIDE SEQUENCE [LARGE SCALE GENOMIC DNA]</scope>
    <source>
        <strain evidence="2">UCRPC4</strain>
    </source>
</reference>
<gene>
    <name evidence="2" type="ORF">UCRPC4_g00516</name>
</gene>
<reference evidence="2 3" key="2">
    <citation type="submission" date="2015-05" db="EMBL/GenBank/DDBJ databases">
        <authorList>
            <person name="Morales-Cruz A."/>
            <person name="Amrine K.C."/>
            <person name="Cantu D."/>
        </authorList>
    </citation>
    <scope>NUCLEOTIDE SEQUENCE [LARGE SCALE GENOMIC DNA]</scope>
    <source>
        <strain evidence="2">UCRPC4</strain>
    </source>
</reference>
<feature type="region of interest" description="Disordered" evidence="1">
    <location>
        <begin position="280"/>
        <end position="376"/>
    </location>
</feature>
<feature type="region of interest" description="Disordered" evidence="1">
    <location>
        <begin position="392"/>
        <end position="614"/>
    </location>
</feature>
<feature type="compositionally biased region" description="Polar residues" evidence="1">
    <location>
        <begin position="551"/>
        <end position="573"/>
    </location>
</feature>
<comment type="caution">
    <text evidence="2">The sequence shown here is derived from an EMBL/GenBank/DDBJ whole genome shotgun (WGS) entry which is preliminary data.</text>
</comment>
<feature type="compositionally biased region" description="Polar residues" evidence="1">
    <location>
        <begin position="518"/>
        <end position="529"/>
    </location>
</feature>
<accession>A0A0G2F2Q6</accession>
<protein>
    <submittedName>
        <fullName evidence="2">Uncharacterized protein</fullName>
    </submittedName>
</protein>
<organism evidence="2 3">
    <name type="scientific">Phaeomoniella chlamydospora</name>
    <name type="common">Phaeoacremonium chlamydosporum</name>
    <dbReference type="NCBI Taxonomy" id="158046"/>
    <lineage>
        <taxon>Eukaryota</taxon>
        <taxon>Fungi</taxon>
        <taxon>Dikarya</taxon>
        <taxon>Ascomycota</taxon>
        <taxon>Pezizomycotina</taxon>
        <taxon>Eurotiomycetes</taxon>
        <taxon>Chaetothyriomycetidae</taxon>
        <taxon>Phaeomoniellales</taxon>
        <taxon>Phaeomoniellaceae</taxon>
        <taxon>Phaeomoniella</taxon>
    </lineage>
</organism>
<dbReference type="EMBL" id="LCWF01000011">
    <property type="protein sequence ID" value="KKY28584.1"/>
    <property type="molecule type" value="Genomic_DNA"/>
</dbReference>
<sequence length="780" mass="85860">MRCFKVEYLNEWHYIICITPSFKKSFIVKEKEKSVAELGFGVREYHSTLDDYNLGSPTFFKHYCRNNGTAPDWLFPDRSPNADVSVGQNRTAASPVSIRSSSGERSPAPTLPDPLFRCSMVPERLVFSVKPAIRSPVRPANQDLSGESQMPNHLRRLLDEWLIQNPDSPPPCYVRGRNKKHVEGYSDGTPARYISEGNEVTVKAQPYGKWLFMIAQGAILQETCLIGRPGKETVGYPLKCESSTLYYIWLGGENWSLSPVITKDRATSISCANKRAWTDIASSGGDDEEHQRAGLGGSKRPATRKFPSQQTSQREHVSQLRRNSAVSSKPAGSGPAEILREVDLEAQGLDNEREDEETITIISSQSRPTSQGHLSKTSGITTATAVHQPIAVVPPVASPPQRGTRCPITDPTIGGADRSDEDTPSTQENETHTTPSIPLQSHCSNATSSPLESQTLDGNAVHHESVSLPKGDGVSSTTHQPHADTTSLAIRHNVLDTTGGHIPASENRDGSETEKSDNSPYLGSETNLTDAEESRSPMHSDEVPDSIHRYGNNQPASKSVPPSMQPPQRSGPANNLDGPHDMSSSARASSLPKRNYEGMRSSIPSARTPKNSCTNRRTSLAFITPGPQNTWIARPRRPCPLSSINTHKKFFEEAEAAMKPSWKHCPELRGRERVSAIHIAVKSSYSQDRACSSTTPNRGDANIHSLSYLEKKLEVIDDCIAWVTKGNKRSFVDFMDIVRELDENTADMTSSDNRSKALDLEAVLTVAENDEEEEEEEEEE</sequence>
<evidence type="ECO:0000313" key="2">
    <source>
        <dbReference type="EMBL" id="KKY28584.1"/>
    </source>
</evidence>
<feature type="compositionally biased region" description="Polar residues" evidence="1">
    <location>
        <begin position="474"/>
        <end position="488"/>
    </location>
</feature>
<feature type="compositionally biased region" description="Polar residues" evidence="1">
    <location>
        <begin position="86"/>
        <end position="104"/>
    </location>
</feature>
<evidence type="ECO:0000256" key="1">
    <source>
        <dbReference type="SAM" id="MobiDB-lite"/>
    </source>
</evidence>
<name>A0A0G2F2Q6_PHACM</name>
<evidence type="ECO:0000313" key="3">
    <source>
        <dbReference type="Proteomes" id="UP000053317"/>
    </source>
</evidence>
<feature type="compositionally biased region" description="Polar residues" evidence="1">
    <location>
        <begin position="602"/>
        <end position="614"/>
    </location>
</feature>